<keyword evidence="1" id="KW-0479">Metal-binding</keyword>
<keyword evidence="2" id="KW-0408">Iron</keyword>
<dbReference type="InterPro" id="IPR001030">
    <property type="entry name" value="Acoase/IPM_deHydtase_lsu_aba"/>
</dbReference>
<dbReference type="SUPFAM" id="SSF53732">
    <property type="entry name" value="Aconitase iron-sulfur domain"/>
    <property type="match status" value="1"/>
</dbReference>
<evidence type="ECO:0000256" key="3">
    <source>
        <dbReference type="ARBA" id="ARBA00023014"/>
    </source>
</evidence>
<gene>
    <name evidence="5" type="ORF">METZ01_LOCUS75379</name>
</gene>
<dbReference type="AlphaFoldDB" id="A0A381U2Q9"/>
<dbReference type="InterPro" id="IPR036008">
    <property type="entry name" value="Aconitase_4Fe-4S_dom"/>
</dbReference>
<evidence type="ECO:0000256" key="2">
    <source>
        <dbReference type="ARBA" id="ARBA00023004"/>
    </source>
</evidence>
<feature type="domain" description="Aconitase/3-isopropylmalate dehydratase large subunit alpha/beta/alpha" evidence="4">
    <location>
        <begin position="79"/>
        <end position="221"/>
    </location>
</feature>
<name>A0A381U2Q9_9ZZZZ</name>
<keyword evidence="3" id="KW-0411">Iron-sulfur</keyword>
<dbReference type="GO" id="GO:0046872">
    <property type="term" value="F:metal ion binding"/>
    <property type="evidence" value="ECO:0007669"/>
    <property type="project" value="UniProtKB-KW"/>
</dbReference>
<accession>A0A381U2Q9</accession>
<dbReference type="InterPro" id="IPR015931">
    <property type="entry name" value="Acnase/IPM_dHydase_lsu_aba_1/3"/>
</dbReference>
<evidence type="ECO:0000256" key="1">
    <source>
        <dbReference type="ARBA" id="ARBA00022723"/>
    </source>
</evidence>
<dbReference type="InterPro" id="IPR006249">
    <property type="entry name" value="Aconitase/IRP2"/>
</dbReference>
<dbReference type="GO" id="GO:0051536">
    <property type="term" value="F:iron-sulfur cluster binding"/>
    <property type="evidence" value="ECO:0007669"/>
    <property type="project" value="UniProtKB-KW"/>
</dbReference>
<protein>
    <recommendedName>
        <fullName evidence="4">Aconitase/3-isopropylmalate dehydratase large subunit alpha/beta/alpha domain-containing protein</fullName>
    </recommendedName>
</protein>
<evidence type="ECO:0000313" key="5">
    <source>
        <dbReference type="EMBL" id="SVA22525.1"/>
    </source>
</evidence>
<evidence type="ECO:0000259" key="4">
    <source>
        <dbReference type="Pfam" id="PF00330"/>
    </source>
</evidence>
<dbReference type="Gene3D" id="3.30.499.10">
    <property type="entry name" value="Aconitase, domain 3"/>
    <property type="match status" value="1"/>
</dbReference>
<dbReference type="PRINTS" id="PR00415">
    <property type="entry name" value="ACONITASE"/>
</dbReference>
<reference evidence="5" key="1">
    <citation type="submission" date="2018-05" db="EMBL/GenBank/DDBJ databases">
        <authorList>
            <person name="Lanie J.A."/>
            <person name="Ng W.-L."/>
            <person name="Kazmierczak K.M."/>
            <person name="Andrzejewski T.M."/>
            <person name="Davidsen T.M."/>
            <person name="Wayne K.J."/>
            <person name="Tettelin H."/>
            <person name="Glass J.I."/>
            <person name="Rusch D."/>
            <person name="Podicherti R."/>
            <person name="Tsui H.-C.T."/>
            <person name="Winkler M.E."/>
        </authorList>
    </citation>
    <scope>NUCLEOTIDE SEQUENCE</scope>
</reference>
<dbReference type="Pfam" id="PF00330">
    <property type="entry name" value="Aconitase"/>
    <property type="match status" value="1"/>
</dbReference>
<feature type="non-terminal residue" evidence="5">
    <location>
        <position position="221"/>
    </location>
</feature>
<sequence>MSSIDPFGALSTFEKSDGSTASFMNLNALEGAGICKLDDLPFTIRILLESVLRNSDGFLIGEDDIRRIASWSPDMSPEEIPFSPSRVILQDFTGVPALVDIAALRDAMLELGGDPSRVNPQVPVDLVIDHSLQVDVSGLFPDARERNLEIEYERNFERYKFLKWGQQSLDNFRAVPPGRGIVHQVNLEWIASVARDEDGLWIPDTLVGTDSHTTMINGLGV</sequence>
<dbReference type="PANTHER" id="PTHR11670">
    <property type="entry name" value="ACONITASE/IRON-RESPONSIVE ELEMENT FAMILY MEMBER"/>
    <property type="match status" value="1"/>
</dbReference>
<dbReference type="EMBL" id="UINC01005627">
    <property type="protein sequence ID" value="SVA22525.1"/>
    <property type="molecule type" value="Genomic_DNA"/>
</dbReference>
<proteinExistence type="predicted"/>
<organism evidence="5">
    <name type="scientific">marine metagenome</name>
    <dbReference type="NCBI Taxonomy" id="408172"/>
    <lineage>
        <taxon>unclassified sequences</taxon>
        <taxon>metagenomes</taxon>
        <taxon>ecological metagenomes</taxon>
    </lineage>
</organism>